<comment type="caution">
    <text evidence="1">The sequence shown here is derived from an EMBL/GenBank/DDBJ whole genome shotgun (WGS) entry which is preliminary data.</text>
</comment>
<dbReference type="Proteomes" id="UP000324222">
    <property type="component" value="Unassembled WGS sequence"/>
</dbReference>
<name>A0A5B7GP62_PORTR</name>
<sequence>MAASAQDVAELLPYMNTGAHIITSVPHLSDADYKTQRRSVVTQDAAPPTPHLPVLPALLDVTHY</sequence>
<protein>
    <submittedName>
        <fullName evidence="1">Uncharacterized protein</fullName>
    </submittedName>
</protein>
<organism evidence="1 2">
    <name type="scientific">Portunus trituberculatus</name>
    <name type="common">Swimming crab</name>
    <name type="synonym">Neptunus trituberculatus</name>
    <dbReference type="NCBI Taxonomy" id="210409"/>
    <lineage>
        <taxon>Eukaryota</taxon>
        <taxon>Metazoa</taxon>
        <taxon>Ecdysozoa</taxon>
        <taxon>Arthropoda</taxon>
        <taxon>Crustacea</taxon>
        <taxon>Multicrustacea</taxon>
        <taxon>Malacostraca</taxon>
        <taxon>Eumalacostraca</taxon>
        <taxon>Eucarida</taxon>
        <taxon>Decapoda</taxon>
        <taxon>Pleocyemata</taxon>
        <taxon>Brachyura</taxon>
        <taxon>Eubrachyura</taxon>
        <taxon>Portunoidea</taxon>
        <taxon>Portunidae</taxon>
        <taxon>Portuninae</taxon>
        <taxon>Portunus</taxon>
    </lineage>
</organism>
<evidence type="ECO:0000313" key="1">
    <source>
        <dbReference type="EMBL" id="MPC60582.1"/>
    </source>
</evidence>
<evidence type="ECO:0000313" key="2">
    <source>
        <dbReference type="Proteomes" id="UP000324222"/>
    </source>
</evidence>
<gene>
    <name evidence="1" type="ORF">E2C01_054634</name>
</gene>
<accession>A0A5B7GP62</accession>
<keyword evidence="2" id="KW-1185">Reference proteome</keyword>
<dbReference type="EMBL" id="VSRR010017680">
    <property type="protein sequence ID" value="MPC60582.1"/>
    <property type="molecule type" value="Genomic_DNA"/>
</dbReference>
<proteinExistence type="predicted"/>
<dbReference type="AlphaFoldDB" id="A0A5B7GP62"/>
<reference evidence="1 2" key="1">
    <citation type="submission" date="2019-05" db="EMBL/GenBank/DDBJ databases">
        <title>Another draft genome of Portunus trituberculatus and its Hox gene families provides insights of decapod evolution.</title>
        <authorList>
            <person name="Jeong J.-H."/>
            <person name="Song I."/>
            <person name="Kim S."/>
            <person name="Choi T."/>
            <person name="Kim D."/>
            <person name="Ryu S."/>
            <person name="Kim W."/>
        </authorList>
    </citation>
    <scope>NUCLEOTIDE SEQUENCE [LARGE SCALE GENOMIC DNA]</scope>
    <source>
        <tissue evidence="1">Muscle</tissue>
    </source>
</reference>